<evidence type="ECO:0000313" key="7">
    <source>
        <dbReference type="Proteomes" id="UP001430193"/>
    </source>
</evidence>
<dbReference type="InterPro" id="IPR058245">
    <property type="entry name" value="NreC/VraR/RcsB-like_REC"/>
</dbReference>
<name>A0ABS2KM15_9GAMM</name>
<dbReference type="InterPro" id="IPR036388">
    <property type="entry name" value="WH-like_DNA-bd_sf"/>
</dbReference>
<organism evidence="6 7">
    <name type="scientific">Dyella mobilis</name>
    <dbReference type="NCBI Taxonomy" id="1849582"/>
    <lineage>
        <taxon>Bacteria</taxon>
        <taxon>Pseudomonadati</taxon>
        <taxon>Pseudomonadota</taxon>
        <taxon>Gammaproteobacteria</taxon>
        <taxon>Lysobacterales</taxon>
        <taxon>Rhodanobacteraceae</taxon>
        <taxon>Dyella</taxon>
    </lineage>
</organism>
<reference evidence="6" key="1">
    <citation type="submission" date="2020-10" db="EMBL/GenBank/DDBJ databases">
        <title>Phylogeny of dyella-like bacteria.</title>
        <authorList>
            <person name="Fu J."/>
        </authorList>
    </citation>
    <scope>NUCLEOTIDE SEQUENCE</scope>
    <source>
        <strain evidence="6">DHON07</strain>
    </source>
</reference>
<sequence length="216" mass="23770">MLLDDHPVVRFGLRAQLETASDIDLVGDYESTHELLSALAVRGTDVLVMDYALGPREIDGLSLLRMLRSRHPNLRILVVSGHYNVATVAMVMRIGARGFVGKNKSMDEFVDAVRTVAAGQRYVDAGMRYELEQVAGDEVSESSGVPMFTTHAALSPREREVLRCVLDGMAVTAIAAKFSRSVNTISTQKQAAYRKLGIRTDTELFKIQHQLNGVAH</sequence>
<keyword evidence="2" id="KW-0238">DNA-binding</keyword>
<dbReference type="PRINTS" id="PR00038">
    <property type="entry name" value="HTHLUXR"/>
</dbReference>
<dbReference type="InterPro" id="IPR016032">
    <property type="entry name" value="Sig_transdc_resp-reg_C-effctor"/>
</dbReference>
<evidence type="ECO:0000313" key="6">
    <source>
        <dbReference type="EMBL" id="MBM7132196.1"/>
    </source>
</evidence>
<dbReference type="PANTHER" id="PTHR43214:SF17">
    <property type="entry name" value="TRANSCRIPTIONAL REGULATORY PROTEIN RCSB"/>
    <property type="match status" value="1"/>
</dbReference>
<dbReference type="CDD" id="cd17535">
    <property type="entry name" value="REC_NarL-like"/>
    <property type="match status" value="1"/>
</dbReference>
<dbReference type="InterPro" id="IPR001789">
    <property type="entry name" value="Sig_transdc_resp-reg_receiver"/>
</dbReference>
<evidence type="ECO:0000259" key="5">
    <source>
        <dbReference type="PROSITE" id="PS50110"/>
    </source>
</evidence>
<keyword evidence="7" id="KW-1185">Reference proteome</keyword>
<feature type="modified residue" description="4-aspartylphosphate" evidence="3">
    <location>
        <position position="50"/>
    </location>
</feature>
<dbReference type="PROSITE" id="PS00622">
    <property type="entry name" value="HTH_LUXR_1"/>
    <property type="match status" value="1"/>
</dbReference>
<evidence type="ECO:0000256" key="1">
    <source>
        <dbReference type="ARBA" id="ARBA00022553"/>
    </source>
</evidence>
<dbReference type="Gene3D" id="1.10.10.10">
    <property type="entry name" value="Winged helix-like DNA-binding domain superfamily/Winged helix DNA-binding domain"/>
    <property type="match status" value="1"/>
</dbReference>
<dbReference type="PANTHER" id="PTHR43214">
    <property type="entry name" value="TWO-COMPONENT RESPONSE REGULATOR"/>
    <property type="match status" value="1"/>
</dbReference>
<proteinExistence type="predicted"/>
<dbReference type="CDD" id="cd06170">
    <property type="entry name" value="LuxR_C_like"/>
    <property type="match status" value="1"/>
</dbReference>
<dbReference type="InterPro" id="IPR000792">
    <property type="entry name" value="Tscrpt_reg_LuxR_C"/>
</dbReference>
<dbReference type="Pfam" id="PF00072">
    <property type="entry name" value="Response_reg"/>
    <property type="match status" value="1"/>
</dbReference>
<feature type="domain" description="HTH luxR-type" evidence="4">
    <location>
        <begin position="147"/>
        <end position="212"/>
    </location>
</feature>
<keyword evidence="1 3" id="KW-0597">Phosphoprotein</keyword>
<dbReference type="InterPro" id="IPR011006">
    <property type="entry name" value="CheY-like_superfamily"/>
</dbReference>
<dbReference type="Pfam" id="PF00196">
    <property type="entry name" value="GerE"/>
    <property type="match status" value="1"/>
</dbReference>
<dbReference type="Gene3D" id="3.40.50.2300">
    <property type="match status" value="1"/>
</dbReference>
<dbReference type="PROSITE" id="PS50110">
    <property type="entry name" value="RESPONSE_REGULATORY"/>
    <property type="match status" value="1"/>
</dbReference>
<evidence type="ECO:0000256" key="2">
    <source>
        <dbReference type="ARBA" id="ARBA00023125"/>
    </source>
</evidence>
<evidence type="ECO:0000256" key="3">
    <source>
        <dbReference type="PROSITE-ProRule" id="PRU00169"/>
    </source>
</evidence>
<dbReference type="SUPFAM" id="SSF52172">
    <property type="entry name" value="CheY-like"/>
    <property type="match status" value="1"/>
</dbReference>
<dbReference type="Proteomes" id="UP001430193">
    <property type="component" value="Unassembled WGS sequence"/>
</dbReference>
<dbReference type="PROSITE" id="PS50043">
    <property type="entry name" value="HTH_LUXR_2"/>
    <property type="match status" value="1"/>
</dbReference>
<accession>A0ABS2KM15</accession>
<dbReference type="InterPro" id="IPR039420">
    <property type="entry name" value="WalR-like"/>
</dbReference>
<dbReference type="SMART" id="SM00448">
    <property type="entry name" value="REC"/>
    <property type="match status" value="1"/>
</dbReference>
<dbReference type="SMART" id="SM00421">
    <property type="entry name" value="HTH_LUXR"/>
    <property type="match status" value="1"/>
</dbReference>
<gene>
    <name evidence="6" type="ORF">ISS99_21920</name>
</gene>
<protein>
    <submittedName>
        <fullName evidence="6">Response regulator transcription factor</fullName>
    </submittedName>
</protein>
<comment type="caution">
    <text evidence="6">The sequence shown here is derived from an EMBL/GenBank/DDBJ whole genome shotgun (WGS) entry which is preliminary data.</text>
</comment>
<evidence type="ECO:0000259" key="4">
    <source>
        <dbReference type="PROSITE" id="PS50043"/>
    </source>
</evidence>
<feature type="domain" description="Response regulatory" evidence="5">
    <location>
        <begin position="1"/>
        <end position="117"/>
    </location>
</feature>
<dbReference type="EMBL" id="JADIKF010000040">
    <property type="protein sequence ID" value="MBM7132196.1"/>
    <property type="molecule type" value="Genomic_DNA"/>
</dbReference>
<dbReference type="SUPFAM" id="SSF46894">
    <property type="entry name" value="C-terminal effector domain of the bipartite response regulators"/>
    <property type="match status" value="1"/>
</dbReference>